<name>E3LEL8_CAERE</name>
<gene>
    <name evidence="1" type="ORF">CRE_00837</name>
</gene>
<dbReference type="EMBL" id="DS268407">
    <property type="protein sequence ID" value="EFO82197.1"/>
    <property type="molecule type" value="Genomic_DNA"/>
</dbReference>
<dbReference type="eggNOG" id="KOG0987">
    <property type="taxonomic scope" value="Eukaryota"/>
</dbReference>
<dbReference type="SUPFAM" id="SSF54236">
    <property type="entry name" value="Ubiquitin-like"/>
    <property type="match status" value="1"/>
</dbReference>
<dbReference type="HOGENOM" id="CLU_051410_0_0_1"/>
<proteinExistence type="predicted"/>
<dbReference type="PANTHER" id="PTHR33651">
    <property type="entry name" value="PROTEIN CBG06246"/>
    <property type="match status" value="1"/>
</dbReference>
<dbReference type="InterPro" id="IPR029071">
    <property type="entry name" value="Ubiquitin-like_domsf"/>
</dbReference>
<reference evidence="1" key="1">
    <citation type="submission" date="2007-07" db="EMBL/GenBank/DDBJ databases">
        <title>PCAP assembly of the Caenorhabditis remanei genome.</title>
        <authorList>
            <consortium name="The Caenorhabditis remanei Sequencing Consortium"/>
            <person name="Wilson R.K."/>
        </authorList>
    </citation>
    <scope>NUCLEOTIDE SEQUENCE [LARGE SCALE GENOMIC DNA]</scope>
    <source>
        <strain evidence="1">PB4641</strain>
    </source>
</reference>
<dbReference type="PANTHER" id="PTHR33651:SF2">
    <property type="entry name" value="PI3K_PI4K CATALYTIC DOMAIN-CONTAINING PROTEIN"/>
    <property type="match status" value="1"/>
</dbReference>
<dbReference type="AlphaFoldDB" id="E3LEL8"/>
<evidence type="ECO:0000313" key="2">
    <source>
        <dbReference type="Proteomes" id="UP000008281"/>
    </source>
</evidence>
<dbReference type="STRING" id="31234.E3LEL8"/>
<accession>E3LEL8</accession>
<keyword evidence="2" id="KW-1185">Reference proteome</keyword>
<protein>
    <submittedName>
        <fullName evidence="1">Uncharacterized protein</fullName>
    </submittedName>
</protein>
<evidence type="ECO:0000313" key="1">
    <source>
        <dbReference type="EMBL" id="EFO82197.1"/>
    </source>
</evidence>
<organism evidence="2">
    <name type="scientific">Caenorhabditis remanei</name>
    <name type="common">Caenorhabditis vulgaris</name>
    <dbReference type="NCBI Taxonomy" id="31234"/>
    <lineage>
        <taxon>Eukaryota</taxon>
        <taxon>Metazoa</taxon>
        <taxon>Ecdysozoa</taxon>
        <taxon>Nematoda</taxon>
        <taxon>Chromadorea</taxon>
        <taxon>Rhabditida</taxon>
        <taxon>Rhabditina</taxon>
        <taxon>Rhabditomorpha</taxon>
        <taxon>Rhabditoidea</taxon>
        <taxon>Rhabditidae</taxon>
        <taxon>Peloderinae</taxon>
        <taxon>Caenorhabditis</taxon>
    </lineage>
</organism>
<sequence length="333" mass="39141">MTEITIRLVGEKDDRLFKGIEVDSEIMYSDLKRRIETETKIPACFQQVEFRGKKLPVVERPVQDINVGEEIVVSHTDLPWWEQYKKYTDIALKPSREQLWYASYAVRIHKRLMKNSFFMVYCGFNCYQMENHHKIASEADEDIQLMREATKNHFLQQHYKLGAEDETDFGCRFEARPIHLGGSRKNTIAYVKLHGQNEETKFNIKYFATRWEDNYIPLSGNTEEAVGVDVLVQILQLGTFLFIDDLHSDNSGYWKDTKQVAIVDFMPKAFVSFTNVKRAFFYNDLSVYRKISHIDTECDEATRIDVAKKWLKKWDLLCKIDLAIEQITPDMED</sequence>
<dbReference type="OrthoDB" id="5826345at2759"/>
<dbReference type="Proteomes" id="UP000008281">
    <property type="component" value="Unassembled WGS sequence"/>
</dbReference>